<gene>
    <name evidence="2" type="ORF">E5082_22075</name>
</gene>
<name>A0A4Z1DC16_STRGP</name>
<organism evidence="2 3">
    <name type="scientific">Streptomyces griseoluteus</name>
    <dbReference type="NCBI Taxonomy" id="29306"/>
    <lineage>
        <taxon>Bacteria</taxon>
        <taxon>Bacillati</taxon>
        <taxon>Actinomycetota</taxon>
        <taxon>Actinomycetes</taxon>
        <taxon>Kitasatosporales</taxon>
        <taxon>Streptomycetaceae</taxon>
        <taxon>Streptomyces</taxon>
    </lineage>
</organism>
<evidence type="ECO:0000313" key="3">
    <source>
        <dbReference type="Proteomes" id="UP000298513"/>
    </source>
</evidence>
<comment type="caution">
    <text evidence="2">The sequence shown here is derived from an EMBL/GenBank/DDBJ whole genome shotgun (WGS) entry which is preliminary data.</text>
</comment>
<evidence type="ECO:0000313" key="2">
    <source>
        <dbReference type="EMBL" id="TGN80099.1"/>
    </source>
</evidence>
<protein>
    <submittedName>
        <fullName evidence="2">Uncharacterized protein</fullName>
    </submittedName>
</protein>
<sequence length="754" mass="82917">MPPYEEDTRKVQTAVIGRPGSDWPVFLPFDHDDYDRFMQGRSRDDFYCGTLLGGCGKKLTAKRYLHKKCHFAHRPPVHCRRTQTGEDSADHLYIGQALQRWLRRQGHQKVTVSYPDLGSGPGGAVEVRFGSGTRLIRVQMDRMSLKQWETTRAQFTGDNMRVQWVYGPNSGIAHNEVKAQGHAIRFSCRTEGDTRKVYVGTQHPDQSVKLVTLDECHLTDEGIVTPHLTNERPMATDVDTGMDTTNQLAFPLVPGQLAFTASVPAEEQNVTARRLYEADIQPLGSVMTRMRIALPLHSVPPSPHRLNVIESTAHLIPLTDSGTGQRTWFIETAGFSPLPAQSDPRWPDLRPAPEPGRLPSPAKSAAPAEDEALVGFLRGKLMQIARSRGVINWETLIRYKGYAPGDFTPQDRVRLLVAVDRPRTSGKPVLSSLVKLANQAPGPVSRFDEVLAGLGWGADLLPEEVRSIWAHQRKTAYDLVRQEAPSGNTAPPGGATPDGSDLISRFRAELERVAFRRSLINWSTLVKVTGARSGGITPSARVRLLVAVDGSYSHARPVLSSLVKLDGQETGPAPFFGQVLRELGWTPGSTLRSPDAAWPTERDRAYALVAKAVSASKNPPPPVRADHALWARLGIKRKTVVKAVRRALVSAAQRGVRVSWQTLASAAGVKPEALPDRTRASILIDVDRGAGQDGVLLSSLVVSPGNLPVPYFADILKYLGRPYSSYPLELSRIRKVEQARVFAAYEGSVNREEA</sequence>
<dbReference type="RefSeq" id="WP_135792983.1">
    <property type="nucleotide sequence ID" value="NZ_BNBQ01000002.1"/>
</dbReference>
<feature type="region of interest" description="Disordered" evidence="1">
    <location>
        <begin position="339"/>
        <end position="366"/>
    </location>
</feature>
<dbReference type="AlphaFoldDB" id="A0A4Z1DC16"/>
<dbReference type="Proteomes" id="UP000298513">
    <property type="component" value="Unassembled WGS sequence"/>
</dbReference>
<dbReference type="GeneID" id="91529412"/>
<dbReference type="EMBL" id="SRRU01000008">
    <property type="protein sequence ID" value="TGN80099.1"/>
    <property type="molecule type" value="Genomic_DNA"/>
</dbReference>
<reference evidence="2 3" key="1">
    <citation type="submission" date="2019-04" db="EMBL/GenBank/DDBJ databases">
        <title>Streptomyces sp. nov. Bv016 isolated from bark of Buahinia variegata.</title>
        <authorList>
            <person name="Kanchanasin P."/>
            <person name="Tanasupawat S."/>
            <person name="Yuki M."/>
            <person name="Kudo T."/>
        </authorList>
    </citation>
    <scope>NUCLEOTIDE SEQUENCE [LARGE SCALE GENOMIC DNA]</scope>
    <source>
        <strain evidence="2 3">JCM 4765</strain>
    </source>
</reference>
<keyword evidence="3" id="KW-1185">Reference proteome</keyword>
<proteinExistence type="predicted"/>
<accession>A0A4Z1DC16</accession>
<evidence type="ECO:0000256" key="1">
    <source>
        <dbReference type="SAM" id="MobiDB-lite"/>
    </source>
</evidence>